<gene>
    <name evidence="4" type="ORF">O4J56_19690</name>
</gene>
<name>A0ABT4U7F5_9ACTN</name>
<keyword evidence="2" id="KW-0560">Oxidoreductase</keyword>
<protein>
    <submittedName>
        <fullName evidence="4">SDR family oxidoreductase</fullName>
    </submittedName>
</protein>
<dbReference type="PRINTS" id="PR00080">
    <property type="entry name" value="SDRFAMILY"/>
</dbReference>
<dbReference type="Gene3D" id="3.40.50.720">
    <property type="entry name" value="NAD(P)-binding Rossmann-like Domain"/>
    <property type="match status" value="1"/>
</dbReference>
<dbReference type="Proteomes" id="UP001527866">
    <property type="component" value="Unassembled WGS sequence"/>
</dbReference>
<dbReference type="InterPro" id="IPR002347">
    <property type="entry name" value="SDR_fam"/>
</dbReference>
<sequence>MTGRDGGTVLVTGGVRGVGRGVCAAFADAGAHVVACARHEPEDPPPGVRFVRADIRDPGDLERLAAETGPVRAVVGNAGGSPPLRAAEGWAHTHARIIELNLTAQLLLARAFHGPLRESGGTLTFIGSVAAVRPSPGTAAYAAAKAGLESLTASLAAEWAPEVRVNCVRAGMVRTERIAQHFGDEGGLAGAGRTVPLGRPAEPREIGEACVFLASDAASYITGACLPVHGGGEPPAYLAARGPEGGERP</sequence>
<comment type="similarity">
    <text evidence="1">Belongs to the short-chain dehydrogenases/reductases (SDR) family.</text>
</comment>
<reference evidence="4 5" key="1">
    <citation type="submission" date="2023-01" db="EMBL/GenBank/DDBJ databases">
        <title>Draft genome sequence of Nocardiopsis sp. RSe5-2 isolated from halophytes.</title>
        <authorList>
            <person name="Duangmal K."/>
            <person name="Chantavorakit T."/>
        </authorList>
    </citation>
    <scope>NUCLEOTIDE SEQUENCE [LARGE SCALE GENOMIC DNA]</scope>
    <source>
        <strain evidence="4 5">RSe5-2</strain>
    </source>
</reference>
<dbReference type="RefSeq" id="WP_270687591.1">
    <property type="nucleotide sequence ID" value="NZ_JAQFWQ010000061.1"/>
</dbReference>
<evidence type="ECO:0000256" key="1">
    <source>
        <dbReference type="ARBA" id="ARBA00006484"/>
    </source>
</evidence>
<organism evidence="4 5">
    <name type="scientific">Nocardiopsis endophytica</name>
    <dbReference type="NCBI Taxonomy" id="3018445"/>
    <lineage>
        <taxon>Bacteria</taxon>
        <taxon>Bacillati</taxon>
        <taxon>Actinomycetota</taxon>
        <taxon>Actinomycetes</taxon>
        <taxon>Streptosporangiales</taxon>
        <taxon>Nocardiopsidaceae</taxon>
        <taxon>Nocardiopsis</taxon>
    </lineage>
</organism>
<dbReference type="PANTHER" id="PTHR43639:SF1">
    <property type="entry name" value="SHORT-CHAIN DEHYDROGENASE_REDUCTASE FAMILY PROTEIN"/>
    <property type="match status" value="1"/>
</dbReference>
<feature type="domain" description="Ketoreductase" evidence="3">
    <location>
        <begin position="7"/>
        <end position="176"/>
    </location>
</feature>
<accession>A0ABT4U7F5</accession>
<evidence type="ECO:0000313" key="5">
    <source>
        <dbReference type="Proteomes" id="UP001527866"/>
    </source>
</evidence>
<dbReference type="SUPFAM" id="SSF51735">
    <property type="entry name" value="NAD(P)-binding Rossmann-fold domains"/>
    <property type="match status" value="1"/>
</dbReference>
<dbReference type="InterPro" id="IPR057326">
    <property type="entry name" value="KR_dom"/>
</dbReference>
<proteinExistence type="inferred from homology"/>
<dbReference type="EMBL" id="JAQFWQ010000061">
    <property type="protein sequence ID" value="MDA2812878.1"/>
    <property type="molecule type" value="Genomic_DNA"/>
</dbReference>
<dbReference type="NCBIfam" id="NF005893">
    <property type="entry name" value="PRK07856.1"/>
    <property type="match status" value="1"/>
</dbReference>
<keyword evidence="5" id="KW-1185">Reference proteome</keyword>
<comment type="caution">
    <text evidence="4">The sequence shown here is derived from an EMBL/GenBank/DDBJ whole genome shotgun (WGS) entry which is preliminary data.</text>
</comment>
<dbReference type="Pfam" id="PF13561">
    <property type="entry name" value="adh_short_C2"/>
    <property type="match status" value="1"/>
</dbReference>
<evidence type="ECO:0000256" key="2">
    <source>
        <dbReference type="ARBA" id="ARBA00023002"/>
    </source>
</evidence>
<dbReference type="InterPro" id="IPR020904">
    <property type="entry name" value="Sc_DH/Rdtase_CS"/>
</dbReference>
<dbReference type="SMART" id="SM00822">
    <property type="entry name" value="PKS_KR"/>
    <property type="match status" value="1"/>
</dbReference>
<evidence type="ECO:0000259" key="3">
    <source>
        <dbReference type="SMART" id="SM00822"/>
    </source>
</evidence>
<dbReference type="PROSITE" id="PS00061">
    <property type="entry name" value="ADH_SHORT"/>
    <property type="match status" value="1"/>
</dbReference>
<dbReference type="CDD" id="cd05233">
    <property type="entry name" value="SDR_c"/>
    <property type="match status" value="1"/>
</dbReference>
<dbReference type="PANTHER" id="PTHR43639">
    <property type="entry name" value="OXIDOREDUCTASE, SHORT-CHAIN DEHYDROGENASE/REDUCTASE FAMILY (AFU_ORTHOLOGUE AFUA_5G02870)"/>
    <property type="match status" value="1"/>
</dbReference>
<dbReference type="PRINTS" id="PR00081">
    <property type="entry name" value="GDHRDH"/>
</dbReference>
<evidence type="ECO:0000313" key="4">
    <source>
        <dbReference type="EMBL" id="MDA2812878.1"/>
    </source>
</evidence>
<dbReference type="InterPro" id="IPR036291">
    <property type="entry name" value="NAD(P)-bd_dom_sf"/>
</dbReference>